<accession>A0ABR1Q5E8</accession>
<keyword evidence="1" id="KW-0862">Zinc</keyword>
<feature type="compositionally biased region" description="Basic and acidic residues" evidence="2">
    <location>
        <begin position="1"/>
        <end position="15"/>
    </location>
</feature>
<evidence type="ECO:0000256" key="2">
    <source>
        <dbReference type="SAM" id="MobiDB-lite"/>
    </source>
</evidence>
<dbReference type="PROSITE" id="PS50157">
    <property type="entry name" value="ZINC_FINGER_C2H2_2"/>
    <property type="match status" value="1"/>
</dbReference>
<evidence type="ECO:0000313" key="4">
    <source>
        <dbReference type="EMBL" id="KAK7947152.1"/>
    </source>
</evidence>
<keyword evidence="5" id="KW-1185">Reference proteome</keyword>
<reference evidence="4 5" key="1">
    <citation type="submission" date="2023-01" db="EMBL/GenBank/DDBJ databases">
        <title>Analysis of 21 Apiospora genomes using comparative genomics revels a genus with tremendous synthesis potential of carbohydrate active enzymes and secondary metabolites.</title>
        <authorList>
            <person name="Sorensen T."/>
        </authorList>
    </citation>
    <scope>NUCLEOTIDE SEQUENCE [LARGE SCALE GENOMIC DNA]</scope>
    <source>
        <strain evidence="4 5">CBS 24483</strain>
    </source>
</reference>
<name>A0ABR1Q5E8_9PEZI</name>
<keyword evidence="1" id="KW-0479">Metal-binding</keyword>
<evidence type="ECO:0000259" key="3">
    <source>
        <dbReference type="PROSITE" id="PS50157"/>
    </source>
</evidence>
<gene>
    <name evidence="4" type="ORF">PG986_011473</name>
</gene>
<dbReference type="PANTHER" id="PTHR38166">
    <property type="entry name" value="C2H2-TYPE DOMAIN-CONTAINING PROTEIN-RELATED"/>
    <property type="match status" value="1"/>
</dbReference>
<dbReference type="PANTHER" id="PTHR38166:SF1">
    <property type="entry name" value="C2H2-TYPE DOMAIN-CONTAINING PROTEIN"/>
    <property type="match status" value="1"/>
</dbReference>
<dbReference type="EMBL" id="JAQQWE010000007">
    <property type="protein sequence ID" value="KAK7947152.1"/>
    <property type="molecule type" value="Genomic_DNA"/>
</dbReference>
<dbReference type="RefSeq" id="XP_066697186.1">
    <property type="nucleotide sequence ID" value="XM_066847695.1"/>
</dbReference>
<sequence>MVEAATSDHESKIDELTSPPGSEPIDTSCHCPCTKALLDEQAQQLAAEVEGMPSLGWNLTDKEFPLTRILRTDRFSTTHRPDAGSPGKGLKYHAASTETVLLNPGFSTAFSGPEYCEASFDASTCFALKQPGQGSPEVLDQDSFDLSGWMDFKAYLFNETKQGGCSFDFEMPMFEMPPPSETCSPDSNYDSPIPGSYAQTSSARKRSQEEPISYDSDSDTESRYSCNKKPKHAADDQLFACPFLKRYPLRHRDCSKYTFKRVRDVKQHLNRSHRTPEFYCARCWSVFPSAKDRDEHARDVKCQVIHHAGNRPFFEGVTEEQKERLMQKKGHNKSHEEQWFLIWDIVFPGTRRPSSVYRYNPQEEAVMLLREVWNAKQHELLADVSQADSTIHFLMEKLFDRLESELRPPTHRCASQASSRLPEIQVPRTI</sequence>
<dbReference type="GeneID" id="92080757"/>
<dbReference type="Proteomes" id="UP001391051">
    <property type="component" value="Unassembled WGS sequence"/>
</dbReference>
<evidence type="ECO:0000256" key="1">
    <source>
        <dbReference type="PROSITE-ProRule" id="PRU00042"/>
    </source>
</evidence>
<dbReference type="InterPro" id="IPR013087">
    <property type="entry name" value="Znf_C2H2_type"/>
</dbReference>
<comment type="caution">
    <text evidence="4">The sequence shown here is derived from an EMBL/GenBank/DDBJ whole genome shotgun (WGS) entry which is preliminary data.</text>
</comment>
<organism evidence="4 5">
    <name type="scientific">Apiospora aurea</name>
    <dbReference type="NCBI Taxonomy" id="335848"/>
    <lineage>
        <taxon>Eukaryota</taxon>
        <taxon>Fungi</taxon>
        <taxon>Dikarya</taxon>
        <taxon>Ascomycota</taxon>
        <taxon>Pezizomycotina</taxon>
        <taxon>Sordariomycetes</taxon>
        <taxon>Xylariomycetidae</taxon>
        <taxon>Amphisphaeriales</taxon>
        <taxon>Apiosporaceae</taxon>
        <taxon>Apiospora</taxon>
    </lineage>
</organism>
<keyword evidence="1" id="KW-0863">Zinc-finger</keyword>
<feature type="region of interest" description="Disordered" evidence="2">
    <location>
        <begin position="178"/>
        <end position="228"/>
    </location>
</feature>
<protein>
    <recommendedName>
        <fullName evidence="3">C2H2-type domain-containing protein</fullName>
    </recommendedName>
</protein>
<evidence type="ECO:0000313" key="5">
    <source>
        <dbReference type="Proteomes" id="UP001391051"/>
    </source>
</evidence>
<proteinExistence type="predicted"/>
<feature type="region of interest" description="Disordered" evidence="2">
    <location>
        <begin position="1"/>
        <end position="25"/>
    </location>
</feature>
<feature type="domain" description="C2H2-type" evidence="3">
    <location>
        <begin position="278"/>
        <end position="312"/>
    </location>
</feature>
<feature type="region of interest" description="Disordered" evidence="2">
    <location>
        <begin position="411"/>
        <end position="430"/>
    </location>
</feature>